<dbReference type="EMBL" id="ACOU01000007">
    <property type="protein sequence ID" value="EKX72568.1"/>
    <property type="molecule type" value="Genomic_DNA"/>
</dbReference>
<evidence type="ECO:0000256" key="1">
    <source>
        <dbReference type="SAM" id="MobiDB-lite"/>
    </source>
</evidence>
<dbReference type="RefSeq" id="XP_004832020.1">
    <property type="nucleotide sequence ID" value="XM_004831963.1"/>
</dbReference>
<evidence type="ECO:0000313" key="4">
    <source>
        <dbReference type="Proteomes" id="UP000031512"/>
    </source>
</evidence>
<dbReference type="Proteomes" id="UP000031512">
    <property type="component" value="Unassembled WGS sequence"/>
</dbReference>
<evidence type="ECO:0000256" key="2">
    <source>
        <dbReference type="SAM" id="Phobius"/>
    </source>
</evidence>
<keyword evidence="2" id="KW-0472">Membrane</keyword>
<proteinExistence type="predicted"/>
<dbReference type="GeneID" id="15805118"/>
<feature type="transmembrane region" description="Helical" evidence="2">
    <location>
        <begin position="347"/>
        <end position="368"/>
    </location>
</feature>
<sequence length="379" mass="41458">MGGKASTLKLKLDINGKCGEDKDRCNCDNSGKFVAEKKTDDPVKGFTKYAHSVTSGTFTLDGTLGGGGRIVGFAGTRGQPIHKVKEVSVYYWSKNEETKPLLLGITMTNTTAYYARSSDGVDWIITSQLTGEPLEIKLDYQNCLLNSAVTIDLSKTHANNKKYCCGGNHGQKVSVTSVPVSCVHQNSNHLTYYKHETNLGTGIKLAAIKYNDSRGKRKRIEIPGFVLPTNDSVKVYVFYCSKNPEILYLKKNGSELDNKWYKRDHTSDIWKELLGISNDPNNITNCNNGFKQLVDELKKAGCGVSQCTLVPPKPAPLPQPISGQARGGSGVVGSSPPGKNSKGYNPYIIVPSVLVPSGSLTVLAYWAYTHTRDPWVRQI</sequence>
<organism evidence="3 4">
    <name type="scientific">Theileria equi strain WA</name>
    <dbReference type="NCBI Taxonomy" id="1537102"/>
    <lineage>
        <taxon>Eukaryota</taxon>
        <taxon>Sar</taxon>
        <taxon>Alveolata</taxon>
        <taxon>Apicomplexa</taxon>
        <taxon>Aconoidasida</taxon>
        <taxon>Piroplasmida</taxon>
        <taxon>Theileriidae</taxon>
        <taxon>Theileria</taxon>
    </lineage>
</organism>
<comment type="caution">
    <text evidence="3">The sequence shown here is derived from an EMBL/GenBank/DDBJ whole genome shotgun (WGS) entry which is preliminary data.</text>
</comment>
<reference evidence="3 4" key="1">
    <citation type="journal article" date="2012" name="BMC Genomics">
        <title>Comparative genomic analysis and phylogenetic position of Theileria equi.</title>
        <authorList>
            <person name="Kappmeyer L.S."/>
            <person name="Thiagarajan M."/>
            <person name="Herndon D.R."/>
            <person name="Ramsay J.D."/>
            <person name="Caler E."/>
            <person name="Djikeng A."/>
            <person name="Gillespie J.J."/>
            <person name="Lau A.O."/>
            <person name="Roalson E.H."/>
            <person name="Silva J.C."/>
            <person name="Silva M.G."/>
            <person name="Suarez C.E."/>
            <person name="Ueti M.W."/>
            <person name="Nene V.M."/>
            <person name="Mealey R.H."/>
            <person name="Knowles D.P."/>
            <person name="Brayton K.A."/>
        </authorList>
    </citation>
    <scope>NUCLEOTIDE SEQUENCE [LARGE SCALE GENOMIC DNA]</scope>
    <source>
        <strain evidence="3 4">WA</strain>
    </source>
</reference>
<gene>
    <name evidence="3" type="ORF">BEWA_050360</name>
</gene>
<keyword evidence="2" id="KW-0812">Transmembrane</keyword>
<dbReference type="KEGG" id="beq:BEWA_050360"/>
<accession>L1LBL5</accession>
<feature type="region of interest" description="Disordered" evidence="1">
    <location>
        <begin position="315"/>
        <end position="337"/>
    </location>
</feature>
<protein>
    <submittedName>
        <fullName evidence="3">Uncharacterized protein</fullName>
    </submittedName>
</protein>
<keyword evidence="4" id="KW-1185">Reference proteome</keyword>
<name>L1LBL5_THEEQ</name>
<keyword evidence="2" id="KW-1133">Transmembrane helix</keyword>
<dbReference type="VEuPathDB" id="PiroplasmaDB:BEWA_050360"/>
<evidence type="ECO:0000313" key="3">
    <source>
        <dbReference type="EMBL" id="EKX72568.1"/>
    </source>
</evidence>
<dbReference type="AlphaFoldDB" id="L1LBL5"/>